<protein>
    <submittedName>
        <fullName evidence="3">Potassium voltage-gated channel subfamily B member 2</fullName>
    </submittedName>
</protein>
<dbReference type="EMBL" id="CAMXCT030004851">
    <property type="protein sequence ID" value="CAL4797860.1"/>
    <property type="molecule type" value="Genomic_DNA"/>
</dbReference>
<accession>A0A9P1DKY8</accession>
<dbReference type="AlphaFoldDB" id="A0A9P1DKY8"/>
<evidence type="ECO:0000313" key="1">
    <source>
        <dbReference type="EMBL" id="CAI4010548.1"/>
    </source>
</evidence>
<dbReference type="EMBL" id="CAMXCT020004851">
    <property type="protein sequence ID" value="CAL1163923.1"/>
    <property type="molecule type" value="Genomic_DNA"/>
</dbReference>
<reference evidence="2" key="2">
    <citation type="submission" date="2024-04" db="EMBL/GenBank/DDBJ databases">
        <authorList>
            <person name="Chen Y."/>
            <person name="Shah S."/>
            <person name="Dougan E. K."/>
            <person name="Thang M."/>
            <person name="Chan C."/>
        </authorList>
    </citation>
    <scope>NUCLEOTIDE SEQUENCE [LARGE SCALE GENOMIC DNA]</scope>
</reference>
<comment type="caution">
    <text evidence="1">The sequence shown here is derived from an EMBL/GenBank/DDBJ whole genome shotgun (WGS) entry which is preliminary data.</text>
</comment>
<reference evidence="1" key="1">
    <citation type="submission" date="2022-10" db="EMBL/GenBank/DDBJ databases">
        <authorList>
            <person name="Chen Y."/>
            <person name="Dougan E. K."/>
            <person name="Chan C."/>
            <person name="Rhodes N."/>
            <person name="Thang M."/>
        </authorList>
    </citation>
    <scope>NUCLEOTIDE SEQUENCE</scope>
</reference>
<feature type="non-terminal residue" evidence="1">
    <location>
        <position position="187"/>
    </location>
</feature>
<evidence type="ECO:0000313" key="2">
    <source>
        <dbReference type="EMBL" id="CAL1163923.1"/>
    </source>
</evidence>
<dbReference type="EMBL" id="CAMXCT010004851">
    <property type="protein sequence ID" value="CAI4010548.1"/>
    <property type="molecule type" value="Genomic_DNA"/>
</dbReference>
<evidence type="ECO:0000313" key="3">
    <source>
        <dbReference type="EMBL" id="CAL4797860.1"/>
    </source>
</evidence>
<keyword evidence="4" id="KW-1185">Reference proteome</keyword>
<name>A0A9P1DKY8_9DINO</name>
<dbReference type="Proteomes" id="UP001152797">
    <property type="component" value="Unassembled WGS sequence"/>
</dbReference>
<gene>
    <name evidence="1" type="ORF">C1SCF055_LOCUS35813</name>
</gene>
<evidence type="ECO:0000313" key="4">
    <source>
        <dbReference type="Proteomes" id="UP001152797"/>
    </source>
</evidence>
<sequence length="187" mass="20214">MADFEALWSLLLRCWEVHGNHSAEEVVQVWKEDRDTAAASEDFLGAAVFTLAAASLQGESLGEREDSIIGVELCMGLAQQLEITAQQRLAQTVLERTLRRLDSTGDVIAAKASGQLLCRSLDITLKECTQPLRSLLALLLRCVGEEQIGAQELVELTKGDVALAVAVVAEALAAPKPPGLPLWPMRL</sequence>
<organism evidence="1">
    <name type="scientific">Cladocopium goreaui</name>
    <dbReference type="NCBI Taxonomy" id="2562237"/>
    <lineage>
        <taxon>Eukaryota</taxon>
        <taxon>Sar</taxon>
        <taxon>Alveolata</taxon>
        <taxon>Dinophyceae</taxon>
        <taxon>Suessiales</taxon>
        <taxon>Symbiodiniaceae</taxon>
        <taxon>Cladocopium</taxon>
    </lineage>
</organism>
<proteinExistence type="predicted"/>